<organism evidence="2 3">
    <name type="scientific">Cutaneotrichosporon oleaginosum</name>
    <dbReference type="NCBI Taxonomy" id="879819"/>
    <lineage>
        <taxon>Eukaryota</taxon>
        <taxon>Fungi</taxon>
        <taxon>Dikarya</taxon>
        <taxon>Basidiomycota</taxon>
        <taxon>Agaricomycotina</taxon>
        <taxon>Tremellomycetes</taxon>
        <taxon>Trichosporonales</taxon>
        <taxon>Trichosporonaceae</taxon>
        <taxon>Cutaneotrichosporon</taxon>
    </lineage>
</organism>
<sequence>MSIALAKDPLPPGVTALLCAATRVPIARLLAPLLHTVFALAVFVIGFGFLRAGGIAPRHVLMHES</sequence>
<keyword evidence="1" id="KW-0472">Membrane</keyword>
<dbReference type="AlphaFoldDB" id="A0A0J1BC44"/>
<proteinExistence type="predicted"/>
<accession>A0A0J1BC44</accession>
<name>A0A0J1BC44_9TREE</name>
<evidence type="ECO:0000256" key="1">
    <source>
        <dbReference type="SAM" id="Phobius"/>
    </source>
</evidence>
<dbReference type="Proteomes" id="UP000053611">
    <property type="component" value="Unassembled WGS sequence"/>
</dbReference>
<evidence type="ECO:0000313" key="3">
    <source>
        <dbReference type="Proteomes" id="UP000053611"/>
    </source>
</evidence>
<protein>
    <submittedName>
        <fullName evidence="2">Uncharacterized protein</fullName>
    </submittedName>
</protein>
<reference evidence="2 3" key="1">
    <citation type="submission" date="2015-03" db="EMBL/GenBank/DDBJ databases">
        <title>Genomics and transcriptomics of the oil-accumulating basidiomycete yeast T. oleaginosus allow insights into substrate utilization and the diverse evolutionary trajectories of mating systems in fungi.</title>
        <authorList>
            <consortium name="DOE Joint Genome Institute"/>
            <person name="Kourist R."/>
            <person name="Kracht O."/>
            <person name="Bracharz F."/>
            <person name="Lipzen A."/>
            <person name="Nolan M."/>
            <person name="Ohm R."/>
            <person name="Grigoriev I."/>
            <person name="Sun S."/>
            <person name="Heitman J."/>
            <person name="Bruck T."/>
            <person name="Nowrousian M."/>
        </authorList>
    </citation>
    <scope>NUCLEOTIDE SEQUENCE [LARGE SCALE GENOMIC DNA]</scope>
    <source>
        <strain evidence="2 3">IBC0246</strain>
    </source>
</reference>
<dbReference type="EMBL" id="KQ087180">
    <property type="protein sequence ID" value="KLT45589.1"/>
    <property type="molecule type" value="Genomic_DNA"/>
</dbReference>
<keyword evidence="3" id="KW-1185">Reference proteome</keyword>
<evidence type="ECO:0000313" key="2">
    <source>
        <dbReference type="EMBL" id="KLT45589.1"/>
    </source>
</evidence>
<feature type="transmembrane region" description="Helical" evidence="1">
    <location>
        <begin position="33"/>
        <end position="52"/>
    </location>
</feature>
<keyword evidence="1" id="KW-1133">Transmembrane helix</keyword>
<keyword evidence="1" id="KW-0812">Transmembrane</keyword>
<gene>
    <name evidence="2" type="ORF">CC85DRAFT_282212</name>
</gene>